<dbReference type="GeneID" id="37078815"/>
<keyword evidence="2" id="KW-1185">Reference proteome</keyword>
<dbReference type="STRING" id="1450539.A0A318ZQT1"/>
<dbReference type="AlphaFoldDB" id="A0A318ZQT1"/>
<dbReference type="EMBL" id="KZ821251">
    <property type="protein sequence ID" value="PYH42458.1"/>
    <property type="molecule type" value="Genomic_DNA"/>
</dbReference>
<organism evidence="1 2">
    <name type="scientific">Aspergillus saccharolyticus JOP 1030-1</name>
    <dbReference type="NCBI Taxonomy" id="1450539"/>
    <lineage>
        <taxon>Eukaryota</taxon>
        <taxon>Fungi</taxon>
        <taxon>Dikarya</taxon>
        <taxon>Ascomycota</taxon>
        <taxon>Pezizomycotina</taxon>
        <taxon>Eurotiomycetes</taxon>
        <taxon>Eurotiomycetidae</taxon>
        <taxon>Eurotiales</taxon>
        <taxon>Aspergillaceae</taxon>
        <taxon>Aspergillus</taxon>
        <taxon>Aspergillus subgen. Circumdati</taxon>
    </lineage>
</organism>
<gene>
    <name evidence="1" type="ORF">BP01DRAFT_385346</name>
</gene>
<name>A0A318ZQT1_9EURO</name>
<evidence type="ECO:0000313" key="2">
    <source>
        <dbReference type="Proteomes" id="UP000248349"/>
    </source>
</evidence>
<accession>A0A318ZQT1</accession>
<protein>
    <submittedName>
        <fullName evidence="1">Uncharacterized protein</fullName>
    </submittedName>
</protein>
<dbReference type="RefSeq" id="XP_025428440.1">
    <property type="nucleotide sequence ID" value="XM_025577586.1"/>
</dbReference>
<proteinExistence type="predicted"/>
<dbReference type="OrthoDB" id="4358152at2759"/>
<dbReference type="Proteomes" id="UP000248349">
    <property type="component" value="Unassembled WGS sequence"/>
</dbReference>
<evidence type="ECO:0000313" key="1">
    <source>
        <dbReference type="EMBL" id="PYH42458.1"/>
    </source>
</evidence>
<reference evidence="1 2" key="1">
    <citation type="submission" date="2016-12" db="EMBL/GenBank/DDBJ databases">
        <title>The genomes of Aspergillus section Nigri reveals drivers in fungal speciation.</title>
        <authorList>
            <consortium name="DOE Joint Genome Institute"/>
            <person name="Vesth T.C."/>
            <person name="Nybo J."/>
            <person name="Theobald S."/>
            <person name="Brandl J."/>
            <person name="Frisvad J.C."/>
            <person name="Nielsen K.F."/>
            <person name="Lyhne E.K."/>
            <person name="Kogle M.E."/>
            <person name="Kuo A."/>
            <person name="Riley R."/>
            <person name="Clum A."/>
            <person name="Nolan M."/>
            <person name="Lipzen A."/>
            <person name="Salamov A."/>
            <person name="Henrissat B."/>
            <person name="Wiebenga A."/>
            <person name="De Vries R.P."/>
            <person name="Grigoriev I.V."/>
            <person name="Mortensen U.H."/>
            <person name="Andersen M.R."/>
            <person name="Baker S.E."/>
        </authorList>
    </citation>
    <scope>NUCLEOTIDE SEQUENCE [LARGE SCALE GENOMIC DNA]</scope>
    <source>
        <strain evidence="1 2">JOP 1030-1</strain>
    </source>
</reference>
<sequence length="196" mass="22226">MGCVGTLPGDVLAEDTETCTDWISLERFILGGPEVNRLFMTGEHPNAPADLEAIYLVRHVLEIYSDKGYDFERRFLMWFSLHSNNSLSLSTATRAVLRAMVGVAANIQRLACICLITLHARLQAALPQYLHSIRGIPCVMPCQLRDVGPFSWIEEYRVYRALWHLQVFSDLLETGTRLHWSADDMVWSGQEDNRAA</sequence>